<evidence type="ECO:0000313" key="6">
    <source>
        <dbReference type="EMBL" id="QWG09815.1"/>
    </source>
</evidence>
<sequence>MIPHEVNIGELYIPRMLISVIVGLLLTQFTTKLLNYCKLSKYFSYTPIVYIALLLIYSIGVDSLFGMR</sequence>
<keyword evidence="4 5" id="KW-0472">Membrane</keyword>
<evidence type="ECO:0000256" key="2">
    <source>
        <dbReference type="ARBA" id="ARBA00022692"/>
    </source>
</evidence>
<evidence type="ECO:0000256" key="1">
    <source>
        <dbReference type="ARBA" id="ARBA00022475"/>
    </source>
</evidence>
<dbReference type="RefSeq" id="WP_144076479.1">
    <property type="nucleotide sequence ID" value="NZ_CP076129.1"/>
</dbReference>
<dbReference type="EMBL" id="CP076129">
    <property type="protein sequence ID" value="QWG09815.1"/>
    <property type="molecule type" value="Genomic_DNA"/>
</dbReference>
<reference evidence="6 7" key="1">
    <citation type="submission" date="2021-05" db="EMBL/GenBank/DDBJ databases">
        <title>Comparative genomic studies on the polysaccharide-degrading batcterial strains of the Flammeovirga genus.</title>
        <authorList>
            <person name="Zewei F."/>
            <person name="Zheng Z."/>
            <person name="Yu L."/>
            <person name="Ruyue G."/>
            <person name="Yanhong M."/>
            <person name="Yuanyuan C."/>
            <person name="Jingyan G."/>
            <person name="Wenjun H."/>
        </authorList>
    </citation>
    <scope>NUCLEOTIDE SEQUENCE [LARGE SCALE GENOMIC DNA]</scope>
    <source>
        <strain evidence="6 7">YS10</strain>
    </source>
</reference>
<keyword evidence="7" id="KW-1185">Reference proteome</keyword>
<keyword evidence="3 5" id="KW-1133">Transmembrane helix</keyword>
<gene>
    <name evidence="6" type="ORF">KM029_19230</name>
</gene>
<evidence type="ECO:0000256" key="3">
    <source>
        <dbReference type="ARBA" id="ARBA00022989"/>
    </source>
</evidence>
<keyword evidence="2 5" id="KW-0812">Transmembrane</keyword>
<dbReference type="InterPro" id="IPR012451">
    <property type="entry name" value="DUF1656"/>
</dbReference>
<protein>
    <submittedName>
        <fullName evidence="6">DUF1656 domain-containing protein</fullName>
    </submittedName>
</protein>
<evidence type="ECO:0000256" key="5">
    <source>
        <dbReference type="SAM" id="Phobius"/>
    </source>
</evidence>
<feature type="transmembrane region" description="Helical" evidence="5">
    <location>
        <begin position="42"/>
        <end position="60"/>
    </location>
</feature>
<dbReference type="Proteomes" id="UP000682802">
    <property type="component" value="Chromosome 2"/>
</dbReference>
<organism evidence="6 7">
    <name type="scientific">Flammeovirga kamogawensis</name>
    <dbReference type="NCBI Taxonomy" id="373891"/>
    <lineage>
        <taxon>Bacteria</taxon>
        <taxon>Pseudomonadati</taxon>
        <taxon>Bacteroidota</taxon>
        <taxon>Cytophagia</taxon>
        <taxon>Cytophagales</taxon>
        <taxon>Flammeovirgaceae</taxon>
        <taxon>Flammeovirga</taxon>
    </lineage>
</organism>
<name>A0ABX8H3T7_9BACT</name>
<dbReference type="Pfam" id="PF07869">
    <property type="entry name" value="DUF1656"/>
    <property type="match status" value="1"/>
</dbReference>
<feature type="transmembrane region" description="Helical" evidence="5">
    <location>
        <begin position="12"/>
        <end position="30"/>
    </location>
</feature>
<accession>A0ABX8H3T7</accession>
<evidence type="ECO:0000256" key="4">
    <source>
        <dbReference type="ARBA" id="ARBA00023136"/>
    </source>
</evidence>
<keyword evidence="1" id="KW-1003">Cell membrane</keyword>
<proteinExistence type="predicted"/>
<evidence type="ECO:0000313" key="7">
    <source>
        <dbReference type="Proteomes" id="UP000682802"/>
    </source>
</evidence>